<accession>A0A1J4JZX8</accession>
<sequence length="459" mass="52659">MIMIQSDQGLYHIHDLIGTGSFGNIMYAEESSNKEPLAVKVQTSPNSNLAAEAEIYQRLVGAPGFPIMKTLIKDGHNCNLVMELLGQNLSELLGQYRHFSLKTVLIIADQLLARLHYLHSKGYIHCDIKPDNIVIGRNNNSNVLYLIDYGLSQKYIIDCNDETEDVKNVSSKFEGNGEIRGKNIDHTDLNDEKIIFFSNHNIENHLAYNNIHIHGDKNNNSSTITVNYHNERNIICEKIGKGNNFSNEKMMNDYFNSNEKTLFDDCSHYKHVSFSDKCNFVGSAKFASTSAHRGWRLSRRDDMESLGYLLVYLLTGQLPWSSYLNNKDVYKAKVNTSVKDLCDGLPPEFEIFLNSVRCLEFDDKPNYAKYRELFRRLFIRQGFTYDYVFDWTKRISHKDIHNNNMTGKKHLFKNRAISKTDCSNKGALIKSKGSRHSSISPSKGKKDGRKRHRLLIYPS</sequence>
<dbReference type="GeneID" id="94827614"/>
<feature type="region of interest" description="Disordered" evidence="6">
    <location>
        <begin position="426"/>
        <end position="459"/>
    </location>
</feature>
<evidence type="ECO:0000256" key="1">
    <source>
        <dbReference type="ARBA" id="ARBA00012513"/>
    </source>
</evidence>
<dbReference type="Pfam" id="PF00069">
    <property type="entry name" value="Pkinase"/>
    <property type="match status" value="1"/>
</dbReference>
<protein>
    <recommendedName>
        <fullName evidence="1">non-specific serine/threonine protein kinase</fullName>
        <ecNumber evidence="1">2.7.11.1</ecNumber>
    </recommendedName>
</protein>
<evidence type="ECO:0000259" key="7">
    <source>
        <dbReference type="PROSITE" id="PS50011"/>
    </source>
</evidence>
<comment type="caution">
    <text evidence="8">The sequence shown here is derived from an EMBL/GenBank/DDBJ whole genome shotgun (WGS) entry which is preliminary data.</text>
</comment>
<keyword evidence="2 4" id="KW-0547">Nucleotide-binding</keyword>
<dbReference type="InterPro" id="IPR011009">
    <property type="entry name" value="Kinase-like_dom_sf"/>
</dbReference>
<dbReference type="InterPro" id="IPR008271">
    <property type="entry name" value="Ser/Thr_kinase_AS"/>
</dbReference>
<keyword evidence="9" id="KW-1185">Reference proteome</keyword>
<name>A0A1J4JZX8_9EUKA</name>
<evidence type="ECO:0000256" key="5">
    <source>
        <dbReference type="RuleBase" id="RU000304"/>
    </source>
</evidence>
<dbReference type="PROSITE" id="PS50011">
    <property type="entry name" value="PROTEIN_KINASE_DOM"/>
    <property type="match status" value="1"/>
</dbReference>
<dbReference type="SUPFAM" id="SSF56112">
    <property type="entry name" value="Protein kinase-like (PK-like)"/>
    <property type="match status" value="1"/>
</dbReference>
<feature type="binding site" evidence="4">
    <location>
        <position position="40"/>
    </location>
    <ligand>
        <name>ATP</name>
        <dbReference type="ChEBI" id="CHEBI:30616"/>
    </ligand>
</feature>
<dbReference type="Gene3D" id="1.10.510.10">
    <property type="entry name" value="Transferase(Phosphotransferase) domain 1"/>
    <property type="match status" value="2"/>
</dbReference>
<keyword evidence="5" id="KW-0418">Kinase</keyword>
<evidence type="ECO:0000256" key="4">
    <source>
        <dbReference type="PROSITE-ProRule" id="PRU10141"/>
    </source>
</evidence>
<dbReference type="InterPro" id="IPR000719">
    <property type="entry name" value="Prot_kinase_dom"/>
</dbReference>
<feature type="domain" description="Protein kinase" evidence="7">
    <location>
        <begin position="11"/>
        <end position="379"/>
    </location>
</feature>
<dbReference type="EC" id="2.7.11.1" evidence="1"/>
<dbReference type="InterPro" id="IPR017441">
    <property type="entry name" value="Protein_kinase_ATP_BS"/>
</dbReference>
<dbReference type="RefSeq" id="XP_068357857.1">
    <property type="nucleotide sequence ID" value="XM_068492910.1"/>
</dbReference>
<dbReference type="AlphaFoldDB" id="A0A1J4JZX8"/>
<evidence type="ECO:0000313" key="9">
    <source>
        <dbReference type="Proteomes" id="UP000179807"/>
    </source>
</evidence>
<gene>
    <name evidence="8" type="ORF">TRFO_06144</name>
</gene>
<evidence type="ECO:0000256" key="2">
    <source>
        <dbReference type="ARBA" id="ARBA00022741"/>
    </source>
</evidence>
<dbReference type="EMBL" id="MLAK01000782">
    <property type="protein sequence ID" value="OHT04721.1"/>
    <property type="molecule type" value="Genomic_DNA"/>
</dbReference>
<dbReference type="GO" id="GO:0005524">
    <property type="term" value="F:ATP binding"/>
    <property type="evidence" value="ECO:0007669"/>
    <property type="project" value="UniProtKB-UniRule"/>
</dbReference>
<comment type="similarity">
    <text evidence="5">Belongs to the protein kinase superfamily.</text>
</comment>
<dbReference type="PROSITE" id="PS00108">
    <property type="entry name" value="PROTEIN_KINASE_ST"/>
    <property type="match status" value="1"/>
</dbReference>
<dbReference type="SMART" id="SM00220">
    <property type="entry name" value="S_TKc"/>
    <property type="match status" value="1"/>
</dbReference>
<keyword evidence="5" id="KW-0723">Serine/threonine-protein kinase</keyword>
<proteinExistence type="inferred from homology"/>
<dbReference type="InterPro" id="IPR050235">
    <property type="entry name" value="CK1_Ser-Thr_kinase"/>
</dbReference>
<keyword evidence="3 4" id="KW-0067">ATP-binding</keyword>
<evidence type="ECO:0000256" key="6">
    <source>
        <dbReference type="SAM" id="MobiDB-lite"/>
    </source>
</evidence>
<dbReference type="PANTHER" id="PTHR11909">
    <property type="entry name" value="CASEIN KINASE-RELATED"/>
    <property type="match status" value="1"/>
</dbReference>
<feature type="compositionally biased region" description="Basic residues" evidence="6">
    <location>
        <begin position="446"/>
        <end position="459"/>
    </location>
</feature>
<evidence type="ECO:0000256" key="3">
    <source>
        <dbReference type="ARBA" id="ARBA00022840"/>
    </source>
</evidence>
<evidence type="ECO:0000313" key="8">
    <source>
        <dbReference type="EMBL" id="OHT04721.1"/>
    </source>
</evidence>
<reference evidence="8" key="1">
    <citation type="submission" date="2016-10" db="EMBL/GenBank/DDBJ databases">
        <authorList>
            <person name="Benchimol M."/>
            <person name="Almeida L.G."/>
            <person name="Vasconcelos A.T."/>
            <person name="Perreira-Neves A."/>
            <person name="Rosa I.A."/>
            <person name="Tasca T."/>
            <person name="Bogo M.R."/>
            <person name="de Souza W."/>
        </authorList>
    </citation>
    <scope>NUCLEOTIDE SEQUENCE [LARGE SCALE GENOMIC DNA]</scope>
    <source>
        <strain evidence="8">K</strain>
    </source>
</reference>
<dbReference type="PROSITE" id="PS00107">
    <property type="entry name" value="PROTEIN_KINASE_ATP"/>
    <property type="match status" value="1"/>
</dbReference>
<keyword evidence="5" id="KW-0808">Transferase</keyword>
<organism evidence="8 9">
    <name type="scientific">Tritrichomonas foetus</name>
    <dbReference type="NCBI Taxonomy" id="1144522"/>
    <lineage>
        <taxon>Eukaryota</taxon>
        <taxon>Metamonada</taxon>
        <taxon>Parabasalia</taxon>
        <taxon>Tritrichomonadida</taxon>
        <taxon>Tritrichomonadidae</taxon>
        <taxon>Tritrichomonas</taxon>
    </lineage>
</organism>
<dbReference type="GO" id="GO:0004674">
    <property type="term" value="F:protein serine/threonine kinase activity"/>
    <property type="evidence" value="ECO:0007669"/>
    <property type="project" value="UniProtKB-KW"/>
</dbReference>
<dbReference type="Proteomes" id="UP000179807">
    <property type="component" value="Unassembled WGS sequence"/>
</dbReference>
<dbReference type="VEuPathDB" id="TrichDB:TRFO_06144"/>